<dbReference type="Proteomes" id="UP000035682">
    <property type="component" value="Unplaced"/>
</dbReference>
<reference evidence="3" key="2">
    <citation type="submission" date="2020-12" db="UniProtKB">
        <authorList>
            <consortium name="WormBaseParasite"/>
        </authorList>
    </citation>
    <scope>IDENTIFICATION</scope>
</reference>
<organism evidence="1">
    <name type="scientific">Strongyloides ratti</name>
    <name type="common">Parasitic roundworm</name>
    <dbReference type="NCBI Taxonomy" id="34506"/>
    <lineage>
        <taxon>Eukaryota</taxon>
        <taxon>Metazoa</taxon>
        <taxon>Ecdysozoa</taxon>
        <taxon>Nematoda</taxon>
        <taxon>Chromadorea</taxon>
        <taxon>Rhabditida</taxon>
        <taxon>Tylenchina</taxon>
        <taxon>Panagrolaimomorpha</taxon>
        <taxon>Strongyloidoidea</taxon>
        <taxon>Strongyloididae</taxon>
        <taxon>Strongyloides</taxon>
    </lineage>
</organism>
<name>A0A090KYX7_STRRB</name>
<dbReference type="GeneID" id="36375006"/>
<dbReference type="EMBL" id="LN609528">
    <property type="protein sequence ID" value="CEF62641.1"/>
    <property type="molecule type" value="Genomic_DNA"/>
</dbReference>
<proteinExistence type="predicted"/>
<accession>A0A090KYX7</accession>
<gene>
    <name evidence="1 3 4" type="ORF">SRAE_1000091100</name>
</gene>
<keyword evidence="2" id="KW-1185">Reference proteome</keyword>
<protein>
    <submittedName>
        <fullName evidence="1 3">Uncharacterized protein</fullName>
    </submittedName>
</protein>
<dbReference type="RefSeq" id="XP_024501843.1">
    <property type="nucleotide sequence ID" value="XM_024647801.1"/>
</dbReference>
<evidence type="ECO:0000313" key="3">
    <source>
        <dbReference type="WBParaSite" id="SRAE_1000091100.1"/>
    </source>
</evidence>
<reference evidence="1 2" key="1">
    <citation type="submission" date="2014-09" db="EMBL/GenBank/DDBJ databases">
        <authorList>
            <person name="Martin A.A."/>
        </authorList>
    </citation>
    <scope>NUCLEOTIDE SEQUENCE</scope>
    <source>
        <strain evidence="2">ED321</strain>
        <strain evidence="1">ED321 Heterogonic</strain>
    </source>
</reference>
<evidence type="ECO:0000313" key="4">
    <source>
        <dbReference type="WormBase" id="SRAE_1000091100"/>
    </source>
</evidence>
<sequence>MQSNNSILIPSTKSSFKKDAKISRSVSFSLPVKSIYYSSKSPISVTCKNNDEIIEKVIINENPEDWNLEIPLLSISLSPTITSSQSSYINSPIPGSPNNITTVKLKQKVCYYYF</sequence>
<evidence type="ECO:0000313" key="1">
    <source>
        <dbReference type="EMBL" id="CEF62641.1"/>
    </source>
</evidence>
<dbReference type="AlphaFoldDB" id="A0A090KYX7"/>
<dbReference type="CTD" id="36375006"/>
<dbReference type="WormBase" id="SRAE_1000091100">
    <property type="protein sequence ID" value="SRP02769"/>
    <property type="gene ID" value="WBGene00257511"/>
</dbReference>
<dbReference type="WBParaSite" id="SRAE_1000091100.1">
    <property type="protein sequence ID" value="SRAE_1000091100.1"/>
    <property type="gene ID" value="WBGene00257511"/>
</dbReference>
<evidence type="ECO:0000313" key="2">
    <source>
        <dbReference type="Proteomes" id="UP000035682"/>
    </source>
</evidence>